<dbReference type="WBParaSite" id="Hba_21433">
    <property type="protein sequence ID" value="Hba_21433"/>
    <property type="gene ID" value="Hba_21433"/>
</dbReference>
<keyword evidence="5 6" id="KW-0472">Membrane</keyword>
<evidence type="ECO:0000313" key="9">
    <source>
        <dbReference type="WBParaSite" id="Hba_21433"/>
    </source>
</evidence>
<comment type="subcellular location">
    <subcellularLocation>
        <location evidence="1">Membrane</location>
    </subcellularLocation>
</comment>
<accession>A0A1I7XVA0</accession>
<dbReference type="GO" id="GO:0005794">
    <property type="term" value="C:Golgi apparatus"/>
    <property type="evidence" value="ECO:0007669"/>
    <property type="project" value="TreeGrafter"/>
</dbReference>
<evidence type="ECO:0000256" key="1">
    <source>
        <dbReference type="ARBA" id="ARBA00004370"/>
    </source>
</evidence>
<comment type="similarity">
    <text evidence="2 6">Belongs to the CDC50/LEM3 family.</text>
</comment>
<keyword evidence="8" id="KW-1185">Reference proteome</keyword>
<evidence type="ECO:0000256" key="4">
    <source>
        <dbReference type="ARBA" id="ARBA00022989"/>
    </source>
</evidence>
<dbReference type="PIRSF" id="PIRSF015840">
    <property type="entry name" value="DUF284_TM_euk"/>
    <property type="match status" value="1"/>
</dbReference>
<protein>
    <submittedName>
        <fullName evidence="9">Cell cycle control protein 50A</fullName>
    </submittedName>
</protein>
<keyword evidence="4 7" id="KW-1133">Transmembrane helix</keyword>
<dbReference type="Pfam" id="PF03381">
    <property type="entry name" value="CDC50"/>
    <property type="match status" value="1"/>
</dbReference>
<feature type="transmembrane region" description="Helical" evidence="7">
    <location>
        <begin position="34"/>
        <end position="62"/>
    </location>
</feature>
<name>A0A1I7XVA0_HETBA</name>
<evidence type="ECO:0000256" key="5">
    <source>
        <dbReference type="ARBA" id="ARBA00023136"/>
    </source>
</evidence>
<feature type="transmembrane region" description="Helical" evidence="7">
    <location>
        <begin position="336"/>
        <end position="360"/>
    </location>
</feature>
<evidence type="ECO:0000256" key="7">
    <source>
        <dbReference type="SAM" id="Phobius"/>
    </source>
</evidence>
<evidence type="ECO:0000256" key="2">
    <source>
        <dbReference type="ARBA" id="ARBA00009457"/>
    </source>
</evidence>
<evidence type="ECO:0000256" key="6">
    <source>
        <dbReference type="PIRNR" id="PIRNR015840"/>
    </source>
</evidence>
<reference evidence="9" key="1">
    <citation type="submission" date="2016-11" db="UniProtKB">
        <authorList>
            <consortium name="WormBaseParasite"/>
        </authorList>
    </citation>
    <scope>IDENTIFICATION</scope>
</reference>
<dbReference type="Proteomes" id="UP000095283">
    <property type="component" value="Unplaced"/>
</dbReference>
<evidence type="ECO:0000256" key="3">
    <source>
        <dbReference type="ARBA" id="ARBA00022692"/>
    </source>
</evidence>
<dbReference type="PANTHER" id="PTHR10926">
    <property type="entry name" value="CELL CYCLE CONTROL PROTEIN 50"/>
    <property type="match status" value="1"/>
</dbReference>
<proteinExistence type="inferred from homology"/>
<dbReference type="InterPro" id="IPR005045">
    <property type="entry name" value="CDC50/LEM3_fam"/>
</dbReference>
<sequence>MVDDLPKVSRYTGKRNRPLDTAWRQQNLSAFRPILTVGSTLPFTIITGLVFCGVGIICYFGANESLEEAINYTNCQMENGTMVDTRLLDNHNESIQCSYILTLKENFTGDVRFYYKIDPFYQNHRLYLNSRNDLQLMGKLEETTGCEPFKTTSIGNNSMVIPYAPCGTVANSMFNDTFKLYYHFNGPSNVIKRVPFTANGMISSTVIKRKFKNPTQNVTLLCDAFKVRDTMRPTWWSVDVCRLGDNEDYDPIEREYVGYGFQNVDFMIWMQPAALPSFRKLYRLLDRKADDQFFADGLPMGNYTLVIRYNYPATAFKGTKSFVIARETWIGARKSFLGIAYMTIGTLLLVISTVFLIIFLKQRLKQE</sequence>
<dbReference type="AlphaFoldDB" id="A0A1I7XVA0"/>
<dbReference type="GO" id="GO:0005783">
    <property type="term" value="C:endoplasmic reticulum"/>
    <property type="evidence" value="ECO:0007669"/>
    <property type="project" value="TreeGrafter"/>
</dbReference>
<keyword evidence="3 7" id="KW-0812">Transmembrane</keyword>
<organism evidence="8 9">
    <name type="scientific">Heterorhabditis bacteriophora</name>
    <name type="common">Entomopathogenic nematode worm</name>
    <dbReference type="NCBI Taxonomy" id="37862"/>
    <lineage>
        <taxon>Eukaryota</taxon>
        <taxon>Metazoa</taxon>
        <taxon>Ecdysozoa</taxon>
        <taxon>Nematoda</taxon>
        <taxon>Chromadorea</taxon>
        <taxon>Rhabditida</taxon>
        <taxon>Rhabditina</taxon>
        <taxon>Rhabditomorpha</taxon>
        <taxon>Strongyloidea</taxon>
        <taxon>Heterorhabditidae</taxon>
        <taxon>Heterorhabditis</taxon>
    </lineage>
</organism>
<dbReference type="PANTHER" id="PTHR10926:SF23">
    <property type="entry name" value="CELL CYCLE CONTROL PROTEIN 50A"/>
    <property type="match status" value="1"/>
</dbReference>
<dbReference type="GO" id="GO:0005886">
    <property type="term" value="C:plasma membrane"/>
    <property type="evidence" value="ECO:0007669"/>
    <property type="project" value="TreeGrafter"/>
</dbReference>
<evidence type="ECO:0000313" key="8">
    <source>
        <dbReference type="Proteomes" id="UP000095283"/>
    </source>
</evidence>